<dbReference type="Proteomes" id="UP001345219">
    <property type="component" value="Chromosome 9"/>
</dbReference>
<dbReference type="Gene3D" id="2.60.110.10">
    <property type="entry name" value="Thaumatin"/>
    <property type="match status" value="1"/>
</dbReference>
<dbReference type="PANTHER" id="PTHR31048">
    <property type="entry name" value="OS03G0233200 PROTEIN"/>
    <property type="match status" value="1"/>
</dbReference>
<gene>
    <name evidence="2" type="ORF">SAY87_010384</name>
</gene>
<evidence type="ECO:0000259" key="1">
    <source>
        <dbReference type="Pfam" id="PF05003"/>
    </source>
</evidence>
<dbReference type="PRINTS" id="PR00347">
    <property type="entry name" value="THAUMATIN"/>
</dbReference>
<dbReference type="AlphaFoldDB" id="A0AAN7GW97"/>
<dbReference type="FunFam" id="2.60.110.10:FF:000001">
    <property type="entry name" value="THAUMATIN-LIKE PROTEIN 1"/>
    <property type="match status" value="1"/>
</dbReference>
<dbReference type="SUPFAM" id="SSF49870">
    <property type="entry name" value="Osmotin, thaumatin-like protein"/>
    <property type="match status" value="1"/>
</dbReference>
<sequence>MEEIMAKLVDVATYIHQEFMEAFGSNGITASSSISYGEKSTNVQRLGPVGLALHYANIIVQIDAIASHPASLSSNVRDALYHDLPRSVETALHSRLQASSSSEQGSLEIRVGRGLGQVWTMYHASKEKMDLFILELMVWLHRLIILSPARGKNPKFRPKVQQFPPLTFRISKPNTPKSPGLTSCYISWDTVVGTPDLVGQGIGATISDIIMVRVPEIGSSTRIVFGLGGPGFEYLRTLKIMGSSAELFMCTYKISLRWLVTLFRLLVASCFTLQPTPISCRVSHQGATPMARVRLLISTLALLISPLMFCSGVETRTFTVVNKCNYMVWPGILSNAGEPALSTTGFALQKGQSRTISAPAGWGGRFWGRTHCTEDPTTSNFSCLTGDCSSSKLECSGGGAAPPATLAEFKLDGSGGLDFFDVSLVDGYNLPMLVVPQGGSGANCTSTGCVADLIVSCPSELRVTAEGEFGGRGVACQSACGAFQQPQYCCSGSYGSPDTCRPSQYSAAFKSACPRAYSYAYDDRTSTFTCASADFVITFCPSPRTSKKSASSDQTPAAAAAVVAASTPASSEHINSTMVYEGVMDISGASVSAHLHVSSPYAITAFISLAVAISCLP</sequence>
<accession>A0AAN7GW97</accession>
<comment type="caution">
    <text evidence="2">The sequence shown here is derived from an EMBL/GenBank/DDBJ whole genome shotgun (WGS) entry which is preliminary data.</text>
</comment>
<reference evidence="2 3" key="1">
    <citation type="journal article" date="2023" name="Hortic Res">
        <title>Pangenome of water caltrop reveals structural variations and asymmetric subgenome divergence after allopolyploidization.</title>
        <authorList>
            <person name="Zhang X."/>
            <person name="Chen Y."/>
            <person name="Wang L."/>
            <person name="Yuan Y."/>
            <person name="Fang M."/>
            <person name="Shi L."/>
            <person name="Lu R."/>
            <person name="Comes H.P."/>
            <person name="Ma Y."/>
            <person name="Chen Y."/>
            <person name="Huang G."/>
            <person name="Zhou Y."/>
            <person name="Zheng Z."/>
            <person name="Qiu Y."/>
        </authorList>
    </citation>
    <scope>NUCLEOTIDE SEQUENCE [LARGE SCALE GENOMIC DNA]</scope>
    <source>
        <tissue evidence="2">Roots</tissue>
    </source>
</reference>
<feature type="domain" description="DUF668" evidence="1">
    <location>
        <begin position="45"/>
        <end position="104"/>
    </location>
</feature>
<evidence type="ECO:0000313" key="3">
    <source>
        <dbReference type="Proteomes" id="UP001345219"/>
    </source>
</evidence>
<name>A0AAN7GW97_9MYRT</name>
<organism evidence="2 3">
    <name type="scientific">Trapa incisa</name>
    <dbReference type="NCBI Taxonomy" id="236973"/>
    <lineage>
        <taxon>Eukaryota</taxon>
        <taxon>Viridiplantae</taxon>
        <taxon>Streptophyta</taxon>
        <taxon>Embryophyta</taxon>
        <taxon>Tracheophyta</taxon>
        <taxon>Spermatophyta</taxon>
        <taxon>Magnoliopsida</taxon>
        <taxon>eudicotyledons</taxon>
        <taxon>Gunneridae</taxon>
        <taxon>Pentapetalae</taxon>
        <taxon>rosids</taxon>
        <taxon>malvids</taxon>
        <taxon>Myrtales</taxon>
        <taxon>Lythraceae</taxon>
        <taxon>Trapa</taxon>
    </lineage>
</organism>
<dbReference type="EMBL" id="JAXIOK010000022">
    <property type="protein sequence ID" value="KAK4744072.1"/>
    <property type="molecule type" value="Genomic_DNA"/>
</dbReference>
<dbReference type="CDD" id="cd09218">
    <property type="entry name" value="TLP-PA"/>
    <property type="match status" value="1"/>
</dbReference>
<dbReference type="InterPro" id="IPR037176">
    <property type="entry name" value="Osmotin/thaumatin-like_sf"/>
</dbReference>
<dbReference type="SMART" id="SM00205">
    <property type="entry name" value="THN"/>
    <property type="match status" value="1"/>
</dbReference>
<dbReference type="Pfam" id="PF05003">
    <property type="entry name" value="DUF668"/>
    <property type="match status" value="1"/>
</dbReference>
<proteinExistence type="predicted"/>
<dbReference type="GO" id="GO:0045927">
    <property type="term" value="P:positive regulation of growth"/>
    <property type="evidence" value="ECO:0007669"/>
    <property type="project" value="InterPro"/>
</dbReference>
<dbReference type="PROSITE" id="PS51367">
    <property type="entry name" value="THAUMATIN_2"/>
    <property type="match status" value="1"/>
</dbReference>
<evidence type="ECO:0000313" key="2">
    <source>
        <dbReference type="EMBL" id="KAK4744072.1"/>
    </source>
</evidence>
<protein>
    <recommendedName>
        <fullName evidence="1">DUF668 domain-containing protein</fullName>
    </recommendedName>
</protein>
<dbReference type="InterPro" id="IPR007700">
    <property type="entry name" value="DUF668"/>
</dbReference>
<keyword evidence="3" id="KW-1185">Reference proteome</keyword>
<dbReference type="Pfam" id="PF00314">
    <property type="entry name" value="Thaumatin"/>
    <property type="match status" value="1"/>
</dbReference>
<dbReference type="InterPro" id="IPR001938">
    <property type="entry name" value="Thaumatin"/>
</dbReference>